<comment type="caution">
    <text evidence="1">The sequence shown here is derived from an EMBL/GenBank/DDBJ whole genome shotgun (WGS) entry which is preliminary data.</text>
</comment>
<reference evidence="1 2" key="1">
    <citation type="journal article" date="2018" name="Cell">
        <title>The Chara Genome: Secondary Complexity and Implications for Plant Terrestrialization.</title>
        <authorList>
            <person name="Nishiyama T."/>
            <person name="Sakayama H."/>
            <person name="Vries J.D."/>
            <person name="Buschmann H."/>
            <person name="Saint-Marcoux D."/>
            <person name="Ullrich K.K."/>
            <person name="Haas F.B."/>
            <person name="Vanderstraeten L."/>
            <person name="Becker D."/>
            <person name="Lang D."/>
            <person name="Vosolsobe S."/>
            <person name="Rombauts S."/>
            <person name="Wilhelmsson P.K.I."/>
            <person name="Janitza P."/>
            <person name="Kern R."/>
            <person name="Heyl A."/>
            <person name="Rumpler F."/>
            <person name="Villalobos L.I.A.C."/>
            <person name="Clay J.M."/>
            <person name="Skokan R."/>
            <person name="Toyoda A."/>
            <person name="Suzuki Y."/>
            <person name="Kagoshima H."/>
            <person name="Schijlen E."/>
            <person name="Tajeshwar N."/>
            <person name="Catarino B."/>
            <person name="Hetherington A.J."/>
            <person name="Saltykova A."/>
            <person name="Bonnot C."/>
            <person name="Breuninger H."/>
            <person name="Symeonidi A."/>
            <person name="Radhakrishnan G.V."/>
            <person name="Van Nieuwerburgh F."/>
            <person name="Deforce D."/>
            <person name="Chang C."/>
            <person name="Karol K.G."/>
            <person name="Hedrich R."/>
            <person name="Ulvskov P."/>
            <person name="Glockner G."/>
            <person name="Delwiche C.F."/>
            <person name="Petrasek J."/>
            <person name="Van de Peer Y."/>
            <person name="Friml J."/>
            <person name="Beilby M."/>
            <person name="Dolan L."/>
            <person name="Kohara Y."/>
            <person name="Sugano S."/>
            <person name="Fujiyama A."/>
            <person name="Delaux P.-M."/>
            <person name="Quint M."/>
            <person name="TheiBen G."/>
            <person name="Hagemann M."/>
            <person name="Harholt J."/>
            <person name="Dunand C."/>
            <person name="Zachgo S."/>
            <person name="Langdale J."/>
            <person name="Maumus F."/>
            <person name="Straeten D.V.D."/>
            <person name="Gould S.B."/>
            <person name="Rensing S.A."/>
        </authorList>
    </citation>
    <scope>NUCLEOTIDE SEQUENCE [LARGE SCALE GENOMIC DNA]</scope>
    <source>
        <strain evidence="1 2">S276</strain>
    </source>
</reference>
<evidence type="ECO:0000313" key="1">
    <source>
        <dbReference type="EMBL" id="GBG63115.1"/>
    </source>
</evidence>
<proteinExistence type="predicted"/>
<evidence type="ECO:0000313" key="2">
    <source>
        <dbReference type="Proteomes" id="UP000265515"/>
    </source>
</evidence>
<dbReference type="Proteomes" id="UP000265515">
    <property type="component" value="Unassembled WGS sequence"/>
</dbReference>
<sequence length="312" mass="36434">MDELAGQYYYYVVSGQHNAVAAKALLGTDVALRYNFERWPPRMVYVSDEEFEGYFLVISEDNKKELKALPRQLKLSMKDIRWLWKEKGFPKAVMGNPSGKQAHVQKWREFCPQALHKTPYNHLWILANEKGKDNIKKQNAALRSYFPLVVARKSAWELGLEFFEKWETRRLLAPEGAKWITKKRKVKDVRPGVSHIENEKLGRKEVVYNVPVEAPQKKGKKEKESGNWFVQVTEPDPHCSKSMEALTDNDQCRLLKKVLNYEVVWVQTGSASLAKQGKLGVQEAMHLLKCDRILVRLWNYYQFINENRMDMD</sequence>
<organism evidence="1 2">
    <name type="scientific">Chara braunii</name>
    <name type="common">Braun's stonewort</name>
    <dbReference type="NCBI Taxonomy" id="69332"/>
    <lineage>
        <taxon>Eukaryota</taxon>
        <taxon>Viridiplantae</taxon>
        <taxon>Streptophyta</taxon>
        <taxon>Charophyceae</taxon>
        <taxon>Charales</taxon>
        <taxon>Characeae</taxon>
        <taxon>Chara</taxon>
    </lineage>
</organism>
<name>A0A388JZC0_CHABU</name>
<protein>
    <submittedName>
        <fullName evidence="1">Uncharacterized protein</fullName>
    </submittedName>
</protein>
<dbReference type="Gramene" id="GBG63115">
    <property type="protein sequence ID" value="GBG63115"/>
    <property type="gene ID" value="CBR_g36602"/>
</dbReference>
<dbReference type="AlphaFoldDB" id="A0A388JZC0"/>
<dbReference type="EMBL" id="BFEA01000035">
    <property type="protein sequence ID" value="GBG63115.1"/>
    <property type="molecule type" value="Genomic_DNA"/>
</dbReference>
<keyword evidence="2" id="KW-1185">Reference proteome</keyword>
<accession>A0A388JZC0</accession>
<gene>
    <name evidence="1" type="ORF">CBR_g36602</name>
</gene>